<dbReference type="SUPFAM" id="SSF101898">
    <property type="entry name" value="NHL repeat"/>
    <property type="match status" value="1"/>
</dbReference>
<evidence type="ECO:0000256" key="5">
    <source>
        <dbReference type="ARBA" id="ARBA00022741"/>
    </source>
</evidence>
<dbReference type="Gene3D" id="3.30.565.10">
    <property type="entry name" value="Histidine kinase-like ATPase, C-terminal domain"/>
    <property type="match status" value="1"/>
</dbReference>
<dbReference type="GO" id="GO:0005524">
    <property type="term" value="F:ATP binding"/>
    <property type="evidence" value="ECO:0007669"/>
    <property type="project" value="UniProtKB-KW"/>
</dbReference>
<dbReference type="SUPFAM" id="SSF63829">
    <property type="entry name" value="Calcium-dependent phosphotriesterase"/>
    <property type="match status" value="1"/>
</dbReference>
<accession>A0A927AUV7</accession>
<keyword evidence="3" id="KW-0597">Phosphoprotein</keyword>
<feature type="domain" description="Signal transduction histidine kinase subgroup 3 dimerisation and phosphoacceptor" evidence="10">
    <location>
        <begin position="775"/>
        <end position="835"/>
    </location>
</feature>
<evidence type="ECO:0000256" key="7">
    <source>
        <dbReference type="ARBA" id="ARBA00022840"/>
    </source>
</evidence>
<comment type="caution">
    <text evidence="11">The sequence shown here is derived from an EMBL/GenBank/DDBJ whole genome shotgun (WGS) entry which is preliminary data.</text>
</comment>
<dbReference type="CDD" id="cd16917">
    <property type="entry name" value="HATPase_UhpB-NarQ-NarX-like"/>
    <property type="match status" value="1"/>
</dbReference>
<dbReference type="PANTHER" id="PTHR24421">
    <property type="entry name" value="NITRATE/NITRITE SENSOR PROTEIN NARX-RELATED"/>
    <property type="match status" value="1"/>
</dbReference>
<evidence type="ECO:0000313" key="12">
    <source>
        <dbReference type="Proteomes" id="UP000598820"/>
    </source>
</evidence>
<dbReference type="InterPro" id="IPR015943">
    <property type="entry name" value="WD40/YVTN_repeat-like_dom_sf"/>
</dbReference>
<evidence type="ECO:0000256" key="3">
    <source>
        <dbReference type="ARBA" id="ARBA00022553"/>
    </source>
</evidence>
<dbReference type="GO" id="GO:0046983">
    <property type="term" value="F:protein dimerization activity"/>
    <property type="evidence" value="ECO:0007669"/>
    <property type="project" value="InterPro"/>
</dbReference>
<dbReference type="InterPro" id="IPR036890">
    <property type="entry name" value="HATPase_C_sf"/>
</dbReference>
<evidence type="ECO:0000256" key="1">
    <source>
        <dbReference type="ARBA" id="ARBA00000085"/>
    </source>
</evidence>
<keyword evidence="9" id="KW-0812">Transmembrane</keyword>
<protein>
    <recommendedName>
        <fullName evidence="2">histidine kinase</fullName>
        <ecNumber evidence="2">2.7.13.3</ecNumber>
    </recommendedName>
</protein>
<feature type="transmembrane region" description="Helical" evidence="9">
    <location>
        <begin position="742"/>
        <end position="761"/>
    </location>
</feature>
<dbReference type="AlphaFoldDB" id="A0A927AUV7"/>
<name>A0A927AUV7_9BACT</name>
<dbReference type="GO" id="GO:0000155">
    <property type="term" value="F:phosphorelay sensor kinase activity"/>
    <property type="evidence" value="ECO:0007669"/>
    <property type="project" value="InterPro"/>
</dbReference>
<dbReference type="Pfam" id="PF07730">
    <property type="entry name" value="HisKA_3"/>
    <property type="match status" value="1"/>
</dbReference>
<evidence type="ECO:0000256" key="8">
    <source>
        <dbReference type="ARBA" id="ARBA00023012"/>
    </source>
</evidence>
<evidence type="ECO:0000256" key="6">
    <source>
        <dbReference type="ARBA" id="ARBA00022777"/>
    </source>
</evidence>
<keyword evidence="4" id="KW-0808">Transferase</keyword>
<keyword evidence="8" id="KW-0902">Two-component regulatory system</keyword>
<organism evidence="11 12">
    <name type="scientific">Spirosoma profusum</name>
    <dbReference type="NCBI Taxonomy" id="2771354"/>
    <lineage>
        <taxon>Bacteria</taxon>
        <taxon>Pseudomonadati</taxon>
        <taxon>Bacteroidota</taxon>
        <taxon>Cytophagia</taxon>
        <taxon>Cytophagales</taxon>
        <taxon>Cytophagaceae</taxon>
        <taxon>Spirosoma</taxon>
    </lineage>
</organism>
<dbReference type="EC" id="2.7.13.3" evidence="2"/>
<dbReference type="InterPro" id="IPR011712">
    <property type="entry name" value="Sig_transdc_His_kin_sub3_dim/P"/>
</dbReference>
<keyword evidence="9" id="KW-0472">Membrane</keyword>
<evidence type="ECO:0000256" key="9">
    <source>
        <dbReference type="SAM" id="Phobius"/>
    </source>
</evidence>
<dbReference type="GO" id="GO:0016020">
    <property type="term" value="C:membrane"/>
    <property type="evidence" value="ECO:0007669"/>
    <property type="project" value="InterPro"/>
</dbReference>
<dbReference type="RefSeq" id="WP_190891754.1">
    <property type="nucleotide sequence ID" value="NZ_JACWZY010000038.1"/>
</dbReference>
<reference evidence="11" key="1">
    <citation type="submission" date="2020-09" db="EMBL/GenBank/DDBJ databases">
        <authorList>
            <person name="Kim M.K."/>
        </authorList>
    </citation>
    <scope>NUCLEOTIDE SEQUENCE</scope>
    <source>
        <strain evidence="11">BT702</strain>
    </source>
</reference>
<dbReference type="EMBL" id="JACWZY010000038">
    <property type="protein sequence ID" value="MBD2704847.1"/>
    <property type="molecule type" value="Genomic_DNA"/>
</dbReference>
<keyword evidence="7" id="KW-0067">ATP-binding</keyword>
<dbReference type="Gene3D" id="2.130.10.10">
    <property type="entry name" value="YVTN repeat-like/Quinoprotein amine dehydrogenase"/>
    <property type="match status" value="2"/>
</dbReference>
<gene>
    <name evidence="11" type="ORF">IC229_29720</name>
</gene>
<sequence>MVFFDWRLTGKTVILSLMIWVLPSWTLGQVKQFNLTRLRLPQEVPANSVRRLLIDKKGFVWIFTLNNSFYRFDGHSVTKAEAMLSEGVLAYSTLRPHIDDQNQLWIGDLEKMIRINLNTLTIHPFTLPVTGRWSDKKIADITSDGQTIYLSTEVGQLFAGNAEKGFHQIVDVAKIFGVSSISRLAFFESSLYFTVANQGLFKRDSLGRVVRISISGTDEKQPTNYRWLQSDGTSLFAQDHNGRLVQILKHQAKHVALGQITSDWNLYPLQDGYFVRFLDNQTLILRLVNDQLVVTDRIATSTRHREDKSGLFLRNSLGVYQIGPVQKELFAGNQQLKAFNAQNISIRHIAQHRGTLYLGTYEGFFRVDAKKNARRLTNTIVYTSFADQRGTIWLGTEGGGLKQLTSHDSVRSVEAVNTLGNAYITCIESLDPIRLIVGTYQGFYVFDIRQKKWNRLVFSNDTYQINESKIRKLRKIGNRIYFCGEKGIGFLDTENMTKINTLPGLAPSYSIYDFLLRDSTLWLATARHGLVGYNLTSHKLKSIESRDSLIGKTVFNVLSARNYLVCGTEAGLSLVDLTTRRIKNFTTDDGLPSNEFNQGAQWIDGDTLYLGTIQGVTYFTVADLLTYQRKTTVKPILSSLLITNVSGGINRQIYNLAYQPDSIVPLQASERVLAFRFSTPPELEASPLMYQLNDQSQWIPISGNTLTLAGLGAGLNQLRFRYQQEINESPFQFRIAPFFYETWWFILLLLVLAGLLVYLYIRFQVQRIRAEQAIRTRISSDLHDELGGLLTGISLQADYLMYSENKEQHHQKYLDRIATASKKATSTMSDMVWSIDSRNDDWESLILRMKEFAYTLAETASIQPEFNIEGDLTDKKLHPQVRQNLYLFLKETVHNVCKHAKASRMIISLFVGSQHVVLTIADNGLGLKGHNVSSGQGLSNLRLRAQRLNGTLTFEDRQPGLLVQLQFNPKKLPVGVRKI</sequence>
<comment type="catalytic activity">
    <reaction evidence="1">
        <text>ATP + protein L-histidine = ADP + protein N-phospho-L-histidine.</text>
        <dbReference type="EC" id="2.7.13.3"/>
    </reaction>
</comment>
<dbReference type="Proteomes" id="UP000598820">
    <property type="component" value="Unassembled WGS sequence"/>
</dbReference>
<dbReference type="PANTHER" id="PTHR24421:SF10">
    <property type="entry name" value="NITRATE_NITRITE SENSOR PROTEIN NARQ"/>
    <property type="match status" value="1"/>
</dbReference>
<evidence type="ECO:0000256" key="2">
    <source>
        <dbReference type="ARBA" id="ARBA00012438"/>
    </source>
</evidence>
<dbReference type="SUPFAM" id="SSF55874">
    <property type="entry name" value="ATPase domain of HSP90 chaperone/DNA topoisomerase II/histidine kinase"/>
    <property type="match status" value="1"/>
</dbReference>
<keyword evidence="5" id="KW-0547">Nucleotide-binding</keyword>
<keyword evidence="6" id="KW-0418">Kinase</keyword>
<keyword evidence="12" id="KW-1185">Reference proteome</keyword>
<dbReference type="Gene3D" id="1.20.5.1930">
    <property type="match status" value="1"/>
</dbReference>
<keyword evidence="9" id="KW-1133">Transmembrane helix</keyword>
<evidence type="ECO:0000256" key="4">
    <source>
        <dbReference type="ARBA" id="ARBA00022679"/>
    </source>
</evidence>
<dbReference type="InterPro" id="IPR050482">
    <property type="entry name" value="Sensor_HK_TwoCompSys"/>
</dbReference>
<evidence type="ECO:0000313" key="11">
    <source>
        <dbReference type="EMBL" id="MBD2704847.1"/>
    </source>
</evidence>
<evidence type="ECO:0000259" key="10">
    <source>
        <dbReference type="Pfam" id="PF07730"/>
    </source>
</evidence>
<proteinExistence type="predicted"/>